<reference evidence="1 2" key="1">
    <citation type="submission" date="2018-04" db="EMBL/GenBank/DDBJ databases">
        <title>Genomic Encyclopedia of Archaeal and Bacterial Type Strains, Phase II (KMG-II): from individual species to whole genera.</title>
        <authorList>
            <person name="Goeker M."/>
        </authorList>
    </citation>
    <scope>NUCLEOTIDE SEQUENCE [LARGE SCALE GENOMIC DNA]</scope>
    <source>
        <strain evidence="1 2">DSM 25521</strain>
    </source>
</reference>
<evidence type="ECO:0000313" key="2">
    <source>
        <dbReference type="Proteomes" id="UP000241808"/>
    </source>
</evidence>
<dbReference type="EMBL" id="PZZL01000004">
    <property type="protein sequence ID" value="PTM57001.1"/>
    <property type="molecule type" value="Genomic_DNA"/>
</dbReference>
<protein>
    <submittedName>
        <fullName evidence="1">Uncharacterized protein</fullName>
    </submittedName>
</protein>
<evidence type="ECO:0000313" key="1">
    <source>
        <dbReference type="EMBL" id="PTM57001.1"/>
    </source>
</evidence>
<keyword evidence="2" id="KW-1185">Reference proteome</keyword>
<dbReference type="OrthoDB" id="8821151at2"/>
<accession>A0A2T4Z532</accession>
<dbReference type="Proteomes" id="UP000241808">
    <property type="component" value="Unassembled WGS sequence"/>
</dbReference>
<dbReference type="InterPro" id="IPR021413">
    <property type="entry name" value="DUF3053"/>
</dbReference>
<organism evidence="1 2">
    <name type="scientific">Phreatobacter oligotrophus</name>
    <dbReference type="NCBI Taxonomy" id="1122261"/>
    <lineage>
        <taxon>Bacteria</taxon>
        <taxon>Pseudomonadati</taxon>
        <taxon>Pseudomonadota</taxon>
        <taxon>Alphaproteobacteria</taxon>
        <taxon>Hyphomicrobiales</taxon>
        <taxon>Phreatobacteraceae</taxon>
        <taxon>Phreatobacter</taxon>
    </lineage>
</organism>
<proteinExistence type="predicted"/>
<dbReference type="RefSeq" id="WP_108176679.1">
    <property type="nucleotide sequence ID" value="NZ_PZZL01000004.1"/>
</dbReference>
<sequence length="233" mass="25600">MTALTRRHCLVLAAAVPLAACFEPGELSARRAFIAFLEKRVLAPQGLRVPRPTEDELTSFGRYAAHWEPLRVYHHEMETRLAPLLSNAGRILPALRHPETWMNKVAEIADSRRLLAVAMEGTDELARRTEGEVARLAQPDDLKMVYARAFKKLVTDVTPVFRGGLEGLDGVLAAIADTGSFLADNAGRFRFANGTIIWSDPALHARFQAKIAAIETARSRLAALHSALSALRA</sequence>
<dbReference type="Pfam" id="PF11254">
    <property type="entry name" value="DUF3053"/>
    <property type="match status" value="1"/>
</dbReference>
<comment type="caution">
    <text evidence="1">The sequence shown here is derived from an EMBL/GenBank/DDBJ whole genome shotgun (WGS) entry which is preliminary data.</text>
</comment>
<name>A0A2T4Z532_9HYPH</name>
<gene>
    <name evidence="1" type="ORF">C8P69_10448</name>
</gene>
<dbReference type="AlphaFoldDB" id="A0A2T4Z532"/>